<evidence type="ECO:0000313" key="16">
    <source>
        <dbReference type="Proteomes" id="UP000285883"/>
    </source>
</evidence>
<dbReference type="InterPro" id="IPR013170">
    <property type="entry name" value="mRNA_splic_Cwf21_dom"/>
</dbReference>
<comment type="subcellular location">
    <subcellularLocation>
        <location evidence="1">Nucleus</location>
    </subcellularLocation>
</comment>
<feature type="coiled-coil region" evidence="7">
    <location>
        <begin position="483"/>
        <end position="510"/>
    </location>
</feature>
<dbReference type="GO" id="GO:0008380">
    <property type="term" value="P:RNA splicing"/>
    <property type="evidence" value="ECO:0007669"/>
    <property type="project" value="UniProtKB-KW"/>
</dbReference>
<keyword evidence="15" id="KW-1185">Reference proteome</keyword>
<feature type="compositionally biased region" description="Basic and acidic residues" evidence="8">
    <location>
        <begin position="105"/>
        <end position="137"/>
    </location>
</feature>
<dbReference type="PANTHER" id="PTHR36562:SF5">
    <property type="entry name" value="SERINE_ARGININE REPETITIVE MATRIX 2"/>
    <property type="match status" value="1"/>
</dbReference>
<evidence type="ECO:0000259" key="10">
    <source>
        <dbReference type="SMART" id="SM01115"/>
    </source>
</evidence>
<dbReference type="Pfam" id="PF08312">
    <property type="entry name" value="cwf21"/>
    <property type="match status" value="1"/>
</dbReference>
<evidence type="ECO:0000256" key="5">
    <source>
        <dbReference type="ARBA" id="ARBA00023187"/>
    </source>
</evidence>
<keyword evidence="6" id="KW-0539">Nucleus</keyword>
<evidence type="ECO:0000256" key="7">
    <source>
        <dbReference type="SAM" id="Coils"/>
    </source>
</evidence>
<dbReference type="Proteomes" id="UP000285624">
    <property type="component" value="Unassembled WGS sequence"/>
</dbReference>
<dbReference type="Proteomes" id="UP000792063">
    <property type="component" value="Unassembled WGS sequence"/>
</dbReference>
<feature type="region of interest" description="Disordered" evidence="8">
    <location>
        <begin position="32"/>
        <end position="60"/>
    </location>
</feature>
<evidence type="ECO:0000313" key="12">
    <source>
        <dbReference type="EMBL" id="KAG2532656.1"/>
    </source>
</evidence>
<evidence type="ECO:0000313" key="14">
    <source>
        <dbReference type="EMBL" id="RLN85868.1"/>
    </source>
</evidence>
<dbReference type="Proteomes" id="UP000285883">
    <property type="component" value="Unassembled WGS sequence"/>
</dbReference>
<feature type="compositionally biased region" description="Low complexity" evidence="8">
    <location>
        <begin position="274"/>
        <end position="291"/>
    </location>
</feature>
<name>A0A3R7J027_9STRA</name>
<dbReference type="EMBL" id="JPWU03000103">
    <property type="protein sequence ID" value="KAG2526291.1"/>
    <property type="molecule type" value="Genomic_DNA"/>
</dbReference>
<protein>
    <recommendedName>
        <fullName evidence="10">CWF21 domain-containing protein</fullName>
    </recommendedName>
</protein>
<feature type="transmembrane region" description="Helical" evidence="9">
    <location>
        <begin position="570"/>
        <end position="592"/>
    </location>
</feature>
<evidence type="ECO:0000256" key="4">
    <source>
        <dbReference type="ARBA" id="ARBA00022728"/>
    </source>
</evidence>
<dbReference type="CDD" id="cd21372">
    <property type="entry name" value="cwf21_CWC21-like"/>
    <property type="match status" value="1"/>
</dbReference>
<dbReference type="GO" id="GO:0005681">
    <property type="term" value="C:spliceosomal complex"/>
    <property type="evidence" value="ECO:0007669"/>
    <property type="project" value="UniProtKB-KW"/>
</dbReference>
<evidence type="ECO:0000256" key="1">
    <source>
        <dbReference type="ARBA" id="ARBA00004123"/>
    </source>
</evidence>
<gene>
    <name evidence="13" type="ORF">BBI17_000222</name>
    <name evidence="14" type="ORF">BBO99_00000120</name>
    <name evidence="12" type="ORF">JM16_000313</name>
    <name evidence="11" type="ORF">JM18_004449</name>
</gene>
<feature type="compositionally biased region" description="Polar residues" evidence="8">
    <location>
        <begin position="371"/>
        <end position="385"/>
    </location>
</feature>
<dbReference type="InterPro" id="IPR051372">
    <property type="entry name" value="CWC21"/>
</dbReference>
<feature type="region of interest" description="Disordered" evidence="8">
    <location>
        <begin position="617"/>
        <end position="686"/>
    </location>
</feature>
<keyword evidence="4" id="KW-0747">Spliceosome</keyword>
<comment type="caution">
    <text evidence="13">The sequence shown here is derived from an EMBL/GenBank/DDBJ whole genome shotgun (WGS) entry which is preliminary data.</text>
</comment>
<feature type="compositionally biased region" description="Basic and acidic residues" evidence="8">
    <location>
        <begin position="246"/>
        <end position="256"/>
    </location>
</feature>
<accession>A0A3R7J027</accession>
<reference evidence="11" key="1">
    <citation type="journal article" date="2015" name="Genom Data">
        <title>Genome sequences of six Phytophthora species associated with forests in New Zealand.</title>
        <authorList>
            <person name="Studholme D.J."/>
            <person name="McDougal R.L."/>
            <person name="Sambles C."/>
            <person name="Hansen E."/>
            <person name="Hardy G."/>
            <person name="Grant M."/>
            <person name="Ganley R.J."/>
            <person name="Williams N.M."/>
        </authorList>
    </citation>
    <scope>NUCLEOTIDE SEQUENCE</scope>
    <source>
        <strain evidence="12">NZFS 2646</strain>
        <strain evidence="11">NZFS 3630</strain>
    </source>
</reference>
<dbReference type="Proteomes" id="UP000785171">
    <property type="component" value="Unassembled WGS sequence"/>
</dbReference>
<feature type="compositionally biased region" description="Polar residues" evidence="8">
    <location>
        <begin position="647"/>
        <end position="673"/>
    </location>
</feature>
<dbReference type="EMBL" id="JPWV03000003">
    <property type="protein sequence ID" value="KAG2532656.1"/>
    <property type="molecule type" value="Genomic_DNA"/>
</dbReference>
<organism evidence="13 16">
    <name type="scientific">Phytophthora kernoviae</name>
    <dbReference type="NCBI Taxonomy" id="325452"/>
    <lineage>
        <taxon>Eukaryota</taxon>
        <taxon>Sar</taxon>
        <taxon>Stramenopiles</taxon>
        <taxon>Oomycota</taxon>
        <taxon>Peronosporomycetes</taxon>
        <taxon>Peronosporales</taxon>
        <taxon>Peronosporaceae</taxon>
        <taxon>Phytophthora</taxon>
    </lineage>
</organism>
<dbReference type="STRING" id="325452.A0A3R7J027"/>
<dbReference type="GO" id="GO:0006397">
    <property type="term" value="P:mRNA processing"/>
    <property type="evidence" value="ECO:0007669"/>
    <property type="project" value="UniProtKB-KW"/>
</dbReference>
<dbReference type="EMBL" id="MBDN02000004">
    <property type="protein sequence ID" value="RLN85868.1"/>
    <property type="molecule type" value="Genomic_DNA"/>
</dbReference>
<proteinExistence type="inferred from homology"/>
<feature type="compositionally biased region" description="Gly residues" evidence="8">
    <location>
        <begin position="40"/>
        <end position="53"/>
    </location>
</feature>
<keyword evidence="7" id="KW-0175">Coiled coil</keyword>
<feature type="region of interest" description="Disordered" evidence="8">
    <location>
        <begin position="105"/>
        <end position="338"/>
    </location>
</feature>
<reference evidence="15 16" key="2">
    <citation type="submission" date="2018-07" db="EMBL/GenBank/DDBJ databases">
        <title>Genome sequencing of oomycete isolates from Chile give support for New Zealand origin for Phytophthora kernoviae and make available the first Nothophytophthora sp. genome.</title>
        <authorList>
            <person name="Studholme D.J."/>
            <person name="Sanfuentes E."/>
            <person name="Panda P."/>
            <person name="Hill R."/>
            <person name="Sambles C."/>
            <person name="Grant M."/>
            <person name="Williams N.M."/>
            <person name="Mcdougal R.L."/>
        </authorList>
    </citation>
    <scope>NUCLEOTIDE SEQUENCE [LARGE SCALE GENOMIC DNA]</scope>
    <source>
        <strain evidence="13">Chile2</strain>
        <strain evidence="14">Chile4</strain>
    </source>
</reference>
<feature type="region of interest" description="Disordered" evidence="8">
    <location>
        <begin position="371"/>
        <end position="431"/>
    </location>
</feature>
<dbReference type="PANTHER" id="PTHR36562">
    <property type="entry name" value="SERINE/ARGININE REPETITIVE MATRIX 2"/>
    <property type="match status" value="1"/>
</dbReference>
<keyword evidence="3" id="KW-0507">mRNA processing</keyword>
<feature type="compositionally biased region" description="Basic residues" evidence="8">
    <location>
        <begin position="292"/>
        <end position="304"/>
    </location>
</feature>
<keyword evidence="9" id="KW-0472">Membrane</keyword>
<keyword evidence="5" id="KW-0508">mRNA splicing</keyword>
<evidence type="ECO:0000256" key="6">
    <source>
        <dbReference type="ARBA" id="ARBA00023242"/>
    </source>
</evidence>
<evidence type="ECO:0000313" key="13">
    <source>
        <dbReference type="EMBL" id="RLM96790.1"/>
    </source>
</evidence>
<sequence>MYNGIGLRTVRGSGTNGYVQRNLSYVNASRTRQTLARNQRGGGSDFGARGGGRNRPPPNADILLHEQKRKVELQLLEMSLEMEDRGCDPEEIQDKVKRERERLLARLNGDGEKRGEERKDAESSHARQKRKEEENARLKSAFGIATDYVAGESFDPEMQEKRRQERVTRREQEYKEREEARQLRLKEREEREEVMKARHERFRSPQSRSRSRPRRRSRSPVERRGRDRRSRGREDVNARRSSRSRSGSDSHSPSKERRSRRSSLPSSDKKRRSVSSSSGSSRGRSSSASSRSRSRSRTHKSRTEKHHDKETKRAKSRSRSSSSSGSDRSRGKSKIIARIKEVKVSVSVSPARPAVHKGERKILNLSANLTSGNAVASEESLSPRSDTAKKGKNKVANGAVKKETSKTSVSEKKEVKHESSPQKEEKKEVSKKIPEVLPVRVKEEKAEVSCSPGRELRTPSRKRKLRIGIVGFFALHQMMSPEIEALTQQRERLKDDVMTLRLQVENMTRIAESRLETIHLLETELERQHVEAAEAAATVVTDTKPGAKPAVANEPVKEGDLRPSVVLPTFFYTFVLGTVLLSTVLYRIFLIIRSEIDTQQKLGKKIYMGNNGVGGLMSMPSVSEDGRRSGRGTPPLSPTRGPIIDDSVSSGNRNAATGNTALSPTANSESSPQCYKRAPGSSPTIV</sequence>
<keyword evidence="9" id="KW-0812">Transmembrane</keyword>
<dbReference type="AlphaFoldDB" id="A0A3R7J027"/>
<feature type="compositionally biased region" description="Basic residues" evidence="8">
    <location>
        <begin position="209"/>
        <end position="218"/>
    </location>
</feature>
<evidence type="ECO:0000313" key="15">
    <source>
        <dbReference type="Proteomes" id="UP000285624"/>
    </source>
</evidence>
<feature type="compositionally biased region" description="Basic and acidic residues" evidence="8">
    <location>
        <begin position="400"/>
        <end position="431"/>
    </location>
</feature>
<comment type="similarity">
    <text evidence="2">Belongs to the CWC21 family.</text>
</comment>
<feature type="domain" description="CWF21" evidence="10">
    <location>
        <begin position="63"/>
        <end position="108"/>
    </location>
</feature>
<evidence type="ECO:0000313" key="11">
    <source>
        <dbReference type="EMBL" id="KAG2526291.1"/>
    </source>
</evidence>
<keyword evidence="9" id="KW-1133">Transmembrane helix</keyword>
<dbReference type="EMBL" id="MAYM02002315">
    <property type="protein sequence ID" value="RLM96790.1"/>
    <property type="molecule type" value="Genomic_DNA"/>
</dbReference>
<reference evidence="11" key="3">
    <citation type="submission" date="2020-06" db="EMBL/GenBank/DDBJ databases">
        <authorList>
            <person name="Studholme D.J."/>
        </authorList>
    </citation>
    <scope>NUCLEOTIDE SEQUENCE</scope>
    <source>
        <strain evidence="12">NZFS 2646</strain>
        <strain evidence="11">NZFS 3630</strain>
    </source>
</reference>
<dbReference type="SMART" id="SM01115">
    <property type="entry name" value="cwf21"/>
    <property type="match status" value="1"/>
</dbReference>
<feature type="compositionally biased region" description="Basic and acidic residues" evidence="8">
    <location>
        <begin position="158"/>
        <end position="197"/>
    </location>
</feature>
<evidence type="ECO:0000256" key="8">
    <source>
        <dbReference type="SAM" id="MobiDB-lite"/>
    </source>
</evidence>
<evidence type="ECO:0000256" key="9">
    <source>
        <dbReference type="SAM" id="Phobius"/>
    </source>
</evidence>
<evidence type="ECO:0000256" key="2">
    <source>
        <dbReference type="ARBA" id="ARBA00005954"/>
    </source>
</evidence>
<evidence type="ECO:0000256" key="3">
    <source>
        <dbReference type="ARBA" id="ARBA00022664"/>
    </source>
</evidence>